<evidence type="ECO:0000256" key="1">
    <source>
        <dbReference type="SAM" id="Phobius"/>
    </source>
</evidence>
<comment type="caution">
    <text evidence="3">The sequence shown here is derived from an EMBL/GenBank/DDBJ whole genome shotgun (WGS) entry which is preliminary data.</text>
</comment>
<dbReference type="EMBL" id="VYZN01000054">
    <property type="protein sequence ID" value="KAE9526493.1"/>
    <property type="molecule type" value="Genomic_DNA"/>
</dbReference>
<keyword evidence="1" id="KW-0472">Membrane</keyword>
<gene>
    <name evidence="3" type="ORF">AGLY_013141</name>
</gene>
<feature type="domain" description="DUF4817" evidence="2">
    <location>
        <begin position="62"/>
        <end position="92"/>
    </location>
</feature>
<dbReference type="InterPro" id="IPR032135">
    <property type="entry name" value="DUF4817"/>
</dbReference>
<dbReference type="Pfam" id="PF16087">
    <property type="entry name" value="DUF4817"/>
    <property type="match status" value="1"/>
</dbReference>
<keyword evidence="4" id="KW-1185">Reference proteome</keyword>
<proteinExistence type="predicted"/>
<organism evidence="3 4">
    <name type="scientific">Aphis glycines</name>
    <name type="common">Soybean aphid</name>
    <dbReference type="NCBI Taxonomy" id="307491"/>
    <lineage>
        <taxon>Eukaryota</taxon>
        <taxon>Metazoa</taxon>
        <taxon>Ecdysozoa</taxon>
        <taxon>Arthropoda</taxon>
        <taxon>Hexapoda</taxon>
        <taxon>Insecta</taxon>
        <taxon>Pterygota</taxon>
        <taxon>Neoptera</taxon>
        <taxon>Paraneoptera</taxon>
        <taxon>Hemiptera</taxon>
        <taxon>Sternorrhyncha</taxon>
        <taxon>Aphidomorpha</taxon>
        <taxon>Aphidoidea</taxon>
        <taxon>Aphididae</taxon>
        <taxon>Aphidini</taxon>
        <taxon>Aphis</taxon>
        <taxon>Aphis</taxon>
    </lineage>
</organism>
<reference evidence="3 4" key="1">
    <citation type="submission" date="2019-08" db="EMBL/GenBank/DDBJ databases">
        <title>The genome of the soybean aphid Biotype 1, its phylome, world population structure and adaptation to the North American continent.</title>
        <authorList>
            <person name="Giordano R."/>
            <person name="Donthu R.K."/>
            <person name="Hernandez A.G."/>
            <person name="Wright C.L."/>
            <person name="Zimin A.V."/>
        </authorList>
    </citation>
    <scope>NUCLEOTIDE SEQUENCE [LARGE SCALE GENOMIC DNA]</scope>
    <source>
        <tissue evidence="3">Whole aphids</tissue>
    </source>
</reference>
<feature type="transmembrane region" description="Helical" evidence="1">
    <location>
        <begin position="177"/>
        <end position="194"/>
    </location>
</feature>
<evidence type="ECO:0000259" key="2">
    <source>
        <dbReference type="Pfam" id="PF16087"/>
    </source>
</evidence>
<dbReference type="Proteomes" id="UP000475862">
    <property type="component" value="Unassembled WGS sequence"/>
</dbReference>
<sequence>MANIYSVCGYAIKILNFTRFPRILNALRRLYLHTYTDTRTPTYINIYIKANTTDIAITMPWSGEQRGFVIEAFFKNAKCVTVTQRAFRTQFDFNLNDRSYTSRNLRDSTRYAGKTAESDRTLSRTTPYMRRSSRQSFRRYNFKKTLYNIVLKIKIFFLYLVSFFFNLLRKCGSPLCHILYIPIVSMLKPPYIYLRKSGGDRMCNIII</sequence>
<feature type="transmembrane region" description="Helical" evidence="1">
    <location>
        <begin position="146"/>
        <end position="165"/>
    </location>
</feature>
<keyword evidence="1" id="KW-1133">Transmembrane helix</keyword>
<evidence type="ECO:0000313" key="3">
    <source>
        <dbReference type="EMBL" id="KAE9526493.1"/>
    </source>
</evidence>
<dbReference type="AlphaFoldDB" id="A0A6G0T6B3"/>
<keyword evidence="1" id="KW-0812">Transmembrane</keyword>
<protein>
    <recommendedName>
        <fullName evidence="2">DUF4817 domain-containing protein</fullName>
    </recommendedName>
</protein>
<name>A0A6G0T6B3_APHGL</name>
<accession>A0A6G0T6B3</accession>
<dbReference type="OrthoDB" id="6782743at2759"/>
<evidence type="ECO:0000313" key="4">
    <source>
        <dbReference type="Proteomes" id="UP000475862"/>
    </source>
</evidence>